<dbReference type="Proteomes" id="UP000419144">
    <property type="component" value="Unassembled WGS sequence"/>
</dbReference>
<sequence>MKRGVLHAKSLHVLQRLLGSVVALYISRRRAKADGARNVSLYRTPSIEALKRLPIFSKWPEATLQDLLSQGVMVAHKKGTCIGFACEPPQAAHVYWVLAGKVAQVPTKTELRECAVELPHLSPNVPRTGPVVLPAHFLEDTAKVALPSLTSTQERITESLATYHAGQLVDAEGLLLGGGRWRSLRCQTDVVMLRFPFPLFLREVQCLSVPVRREVIDVARTVVQGAMAQLAQVPSVYSLTSANLVLQSVPLRDLRALRLQLRPFVCMQLDVICPNVANSDKVFFLSLGKVLIEDCSNCSSTMASKVSTAIGLETFVPCRFPDYYGQKLRAVAATYCEMWYISTASLIALCSAETQLRCAHAATQLLANNTNQLALTSALRTCPCFASVSEAAVAVVARALQARVYCAGETIIASKRPPSTGILVVDGVVVVHSSRKETSILCTGQARYFCECFVKMALRESVVAQSSSIVLHGSPGTIFELMEGLNTASHDMKIMLDSAQEYVNGRYGAGASELSKAQNAAVERVRAYRRRLAKAPPAAPSPSTSIDAVDDLTVLENELLTSLALQLAALHPDTADEAKFDVLRVGELTMGNDDAPAYSRPTEECFSLDDEGRLVTCSLPEPVVSAHSLTEVPAARSPVHAAPRTDVVTAPLQRLEQAKGRTASTRERAVVEPRSLRTAVRPPATTAVRPRVVPSPRLTALRATATRLLDEADGIDRRREYQRQLLRVKHPL</sequence>
<accession>A0A640KCK8</accession>
<dbReference type="InterPro" id="IPR014710">
    <property type="entry name" value="RmlC-like_jellyroll"/>
</dbReference>
<keyword evidence="3" id="KW-1185">Reference proteome</keyword>
<dbReference type="Gene3D" id="2.60.120.10">
    <property type="entry name" value="Jelly Rolls"/>
    <property type="match status" value="2"/>
</dbReference>
<organism evidence="2 3">
    <name type="scientific">Leishmania tarentolae</name>
    <name type="common">Sauroleishmania tarentolae</name>
    <dbReference type="NCBI Taxonomy" id="5689"/>
    <lineage>
        <taxon>Eukaryota</taxon>
        <taxon>Discoba</taxon>
        <taxon>Euglenozoa</taxon>
        <taxon>Kinetoplastea</taxon>
        <taxon>Metakinetoplastina</taxon>
        <taxon>Trypanosomatida</taxon>
        <taxon>Trypanosomatidae</taxon>
        <taxon>Leishmaniinae</taxon>
        <taxon>Leishmania</taxon>
        <taxon>lizard Leishmania</taxon>
    </lineage>
</organism>
<dbReference type="EMBL" id="BLBS01000018">
    <property type="protein sequence ID" value="GET87028.1"/>
    <property type="molecule type" value="Genomic_DNA"/>
</dbReference>
<evidence type="ECO:0000313" key="3">
    <source>
        <dbReference type="Proteomes" id="UP000419144"/>
    </source>
</evidence>
<evidence type="ECO:0000259" key="1">
    <source>
        <dbReference type="PROSITE" id="PS50042"/>
    </source>
</evidence>
<dbReference type="PROSITE" id="PS50042">
    <property type="entry name" value="CNMP_BINDING_3"/>
    <property type="match status" value="1"/>
</dbReference>
<dbReference type="VEuPathDB" id="TriTrypDB:LtaPh_1400400"/>
<dbReference type="SUPFAM" id="SSF51206">
    <property type="entry name" value="cAMP-binding domain-like"/>
    <property type="match status" value="2"/>
</dbReference>
<protein>
    <recommendedName>
        <fullName evidence="1">Cyclic nucleotide-binding domain-containing protein</fullName>
    </recommendedName>
</protein>
<evidence type="ECO:0000313" key="2">
    <source>
        <dbReference type="EMBL" id="GET87028.1"/>
    </source>
</evidence>
<name>A0A640KCK8_LEITA</name>
<gene>
    <name evidence="2" type="ORF">LtaPh_1400400</name>
</gene>
<dbReference type="InterPro" id="IPR000595">
    <property type="entry name" value="cNMP-bd_dom"/>
</dbReference>
<reference evidence="2" key="1">
    <citation type="submission" date="2019-11" db="EMBL/GenBank/DDBJ databases">
        <title>Leishmania tarentolae CDS.</title>
        <authorList>
            <person name="Goto Y."/>
            <person name="Yamagishi J."/>
        </authorList>
    </citation>
    <scope>NUCLEOTIDE SEQUENCE [LARGE SCALE GENOMIC DNA]</scope>
    <source>
        <strain evidence="2">Parrot Tar II</strain>
    </source>
</reference>
<proteinExistence type="predicted"/>
<dbReference type="OrthoDB" id="272675at2759"/>
<dbReference type="InterPro" id="IPR018490">
    <property type="entry name" value="cNMP-bd_dom_sf"/>
</dbReference>
<dbReference type="AlphaFoldDB" id="A0A640KCK8"/>
<feature type="domain" description="Cyclic nucleotide-binding" evidence="1">
    <location>
        <begin position="384"/>
        <end position="451"/>
    </location>
</feature>
<comment type="caution">
    <text evidence="2">The sequence shown here is derived from an EMBL/GenBank/DDBJ whole genome shotgun (WGS) entry which is preliminary data.</text>
</comment>